<dbReference type="Proteomes" id="UP000313359">
    <property type="component" value="Unassembled WGS sequence"/>
</dbReference>
<organism evidence="1 2">
    <name type="scientific">Lentinus tigrinus ALCF2SS1-6</name>
    <dbReference type="NCBI Taxonomy" id="1328759"/>
    <lineage>
        <taxon>Eukaryota</taxon>
        <taxon>Fungi</taxon>
        <taxon>Dikarya</taxon>
        <taxon>Basidiomycota</taxon>
        <taxon>Agaricomycotina</taxon>
        <taxon>Agaricomycetes</taxon>
        <taxon>Polyporales</taxon>
        <taxon>Polyporaceae</taxon>
        <taxon>Lentinus</taxon>
    </lineage>
</organism>
<reference evidence="1" key="1">
    <citation type="journal article" date="2018" name="Genome Biol. Evol.">
        <title>Genomics and development of Lentinus tigrinus, a white-rot wood-decaying mushroom with dimorphic fruiting bodies.</title>
        <authorList>
            <person name="Wu B."/>
            <person name="Xu Z."/>
            <person name="Knudson A."/>
            <person name="Carlson A."/>
            <person name="Chen N."/>
            <person name="Kovaka S."/>
            <person name="LaButti K."/>
            <person name="Lipzen A."/>
            <person name="Pennachio C."/>
            <person name="Riley R."/>
            <person name="Schakwitz W."/>
            <person name="Umezawa K."/>
            <person name="Ohm R.A."/>
            <person name="Grigoriev I.V."/>
            <person name="Nagy L.G."/>
            <person name="Gibbons J."/>
            <person name="Hibbett D."/>
        </authorList>
    </citation>
    <scope>NUCLEOTIDE SEQUENCE [LARGE SCALE GENOMIC DNA]</scope>
    <source>
        <strain evidence="1">ALCF2SS1-6</strain>
    </source>
</reference>
<name>A0A5C2RR59_9APHY</name>
<proteinExistence type="predicted"/>
<gene>
    <name evidence="1" type="ORF">L227DRAFT_616450</name>
</gene>
<accession>A0A5C2RR59</accession>
<evidence type="ECO:0000313" key="1">
    <source>
        <dbReference type="EMBL" id="RPD54122.1"/>
    </source>
</evidence>
<protein>
    <submittedName>
        <fullName evidence="1">Uncharacterized protein</fullName>
    </submittedName>
</protein>
<sequence length="205" mass="22753">MSSFVQSGVTWDFDGTPPAELPEDSNPIVVFRSLRNTLVNVSAHMLKANVRTARTAGIVYPYVRTLRLKTSAPIHSAHYARAFPNVASLRFSCIQHGGIDEEERDELAVIREGNRNLLRQHGGWSALSYIPTSGQPLSVIDCELLSSPNASYLIGFLFERGYLLWLHSSIVSGAVERFLAFDPDAFTQVVFINYLSISEAGHLTR</sequence>
<evidence type="ECO:0000313" key="2">
    <source>
        <dbReference type="Proteomes" id="UP000313359"/>
    </source>
</evidence>
<dbReference type="AlphaFoldDB" id="A0A5C2RR59"/>
<keyword evidence="2" id="KW-1185">Reference proteome</keyword>
<dbReference type="EMBL" id="ML122310">
    <property type="protein sequence ID" value="RPD54122.1"/>
    <property type="molecule type" value="Genomic_DNA"/>
</dbReference>